<dbReference type="Proteomes" id="UP001293718">
    <property type="component" value="Unassembled WGS sequence"/>
</dbReference>
<reference evidence="3 4" key="1">
    <citation type="submission" date="2023-11" db="EMBL/GenBank/DDBJ databases">
        <title>Draft genome of Azohydromonas lata strain H1 (DSM1123), a polyhydroxyalkanoate producer.</title>
        <authorList>
            <person name="Traversa D."/>
            <person name="D'Addabbo P."/>
            <person name="Pazzani C."/>
            <person name="Manzari C."/>
            <person name="Chiara M."/>
            <person name="Scrascia M."/>
        </authorList>
    </citation>
    <scope>NUCLEOTIDE SEQUENCE [LARGE SCALE GENOMIC DNA]</scope>
    <source>
        <strain evidence="3 4">H1</strain>
    </source>
</reference>
<dbReference type="PANTHER" id="PTHR10072:SF41">
    <property type="entry name" value="IRON-SULFUR CLUSTER ASSEMBLY 1 HOMOLOG, MITOCHONDRIAL"/>
    <property type="match status" value="1"/>
</dbReference>
<dbReference type="InterPro" id="IPR016092">
    <property type="entry name" value="ATAP"/>
</dbReference>
<comment type="similarity">
    <text evidence="1">Belongs to the HesB/IscA family.</text>
</comment>
<dbReference type="SUPFAM" id="SSF89360">
    <property type="entry name" value="HesB-like domain"/>
    <property type="match status" value="1"/>
</dbReference>
<feature type="domain" description="Core" evidence="2">
    <location>
        <begin position="5"/>
        <end position="96"/>
    </location>
</feature>
<evidence type="ECO:0000256" key="1">
    <source>
        <dbReference type="ARBA" id="ARBA00006718"/>
    </source>
</evidence>
<dbReference type="Pfam" id="PF01521">
    <property type="entry name" value="Fe-S_biosyn"/>
    <property type="match status" value="1"/>
</dbReference>
<proteinExistence type="inferred from homology"/>
<dbReference type="InterPro" id="IPR000361">
    <property type="entry name" value="ATAP_core_dom"/>
</dbReference>
<protein>
    <submittedName>
        <fullName evidence="3">Iron-sulfur cluster assembly accessory protein</fullName>
    </submittedName>
</protein>
<dbReference type="Gene3D" id="2.60.300.12">
    <property type="entry name" value="HesB-like domain"/>
    <property type="match status" value="1"/>
</dbReference>
<evidence type="ECO:0000259" key="2">
    <source>
        <dbReference type="Pfam" id="PF01521"/>
    </source>
</evidence>
<dbReference type="InterPro" id="IPR035903">
    <property type="entry name" value="HesB-like_dom_sf"/>
</dbReference>
<accession>A0ABU5IQ09</accession>
<evidence type="ECO:0000313" key="4">
    <source>
        <dbReference type="Proteomes" id="UP001293718"/>
    </source>
</evidence>
<dbReference type="NCBIfam" id="TIGR00049">
    <property type="entry name" value="iron-sulfur cluster assembly accessory protein"/>
    <property type="match status" value="1"/>
</dbReference>
<gene>
    <name evidence="3" type="ORF">SM757_30875</name>
</gene>
<keyword evidence="4" id="KW-1185">Reference proteome</keyword>
<name>A0ABU5IQ09_9BURK</name>
<dbReference type="EMBL" id="JAXOJX010000091">
    <property type="protein sequence ID" value="MDZ5460988.1"/>
    <property type="molecule type" value="Genomic_DNA"/>
</dbReference>
<dbReference type="PANTHER" id="PTHR10072">
    <property type="entry name" value="IRON-SULFUR CLUSTER ASSEMBLY PROTEIN"/>
    <property type="match status" value="1"/>
</dbReference>
<sequence length="126" mass="13232">MQPNFTLTPAALKFMRRMVRFSETPAGGFRLTVKPGGCSGYAAEFTVEATPRDGDAEQAVEGLRMFLPAESRLLLDGVTIDHVDSPLQSGFAFANTKGGSCGCSSSGDAITPPAEAAVSLSSIKRM</sequence>
<comment type="caution">
    <text evidence="3">The sequence shown here is derived from an EMBL/GenBank/DDBJ whole genome shotgun (WGS) entry which is preliminary data.</text>
</comment>
<organism evidence="3 4">
    <name type="scientific">Azohydromonas lata</name>
    <dbReference type="NCBI Taxonomy" id="45677"/>
    <lineage>
        <taxon>Bacteria</taxon>
        <taxon>Pseudomonadati</taxon>
        <taxon>Pseudomonadota</taxon>
        <taxon>Betaproteobacteria</taxon>
        <taxon>Burkholderiales</taxon>
        <taxon>Sphaerotilaceae</taxon>
        <taxon>Azohydromonas</taxon>
    </lineage>
</organism>
<dbReference type="InterPro" id="IPR050322">
    <property type="entry name" value="Fe-S_cluster_asmbl/transfer"/>
</dbReference>
<evidence type="ECO:0000313" key="3">
    <source>
        <dbReference type="EMBL" id="MDZ5460988.1"/>
    </source>
</evidence>